<name>A0ABP9KYI0_9RHOB</name>
<reference evidence="2" key="1">
    <citation type="journal article" date="2019" name="Int. J. Syst. Evol. Microbiol.">
        <title>The Global Catalogue of Microorganisms (GCM) 10K type strain sequencing project: providing services to taxonomists for standard genome sequencing and annotation.</title>
        <authorList>
            <consortium name="The Broad Institute Genomics Platform"/>
            <consortium name="The Broad Institute Genome Sequencing Center for Infectious Disease"/>
            <person name="Wu L."/>
            <person name="Ma J."/>
        </authorList>
    </citation>
    <scope>NUCLEOTIDE SEQUENCE [LARGE SCALE GENOMIC DNA]</scope>
    <source>
        <strain evidence="2">JCM 18015</strain>
    </source>
</reference>
<protein>
    <submittedName>
        <fullName evidence="1">Uncharacterized protein</fullName>
    </submittedName>
</protein>
<accession>A0ABP9KYI0</accession>
<evidence type="ECO:0000313" key="2">
    <source>
        <dbReference type="Proteomes" id="UP001499910"/>
    </source>
</evidence>
<gene>
    <name evidence="1" type="ORF">GCM10023209_04920</name>
</gene>
<dbReference type="SUPFAM" id="SSF46689">
    <property type="entry name" value="Homeodomain-like"/>
    <property type="match status" value="1"/>
</dbReference>
<dbReference type="RefSeq" id="WP_259546856.1">
    <property type="nucleotide sequence ID" value="NZ_BAABHW010000001.1"/>
</dbReference>
<dbReference type="Gene3D" id="1.10.357.10">
    <property type="entry name" value="Tetracycline Repressor, domain 2"/>
    <property type="match status" value="1"/>
</dbReference>
<dbReference type="Proteomes" id="UP001499910">
    <property type="component" value="Unassembled WGS sequence"/>
</dbReference>
<comment type="caution">
    <text evidence="1">The sequence shown here is derived from an EMBL/GenBank/DDBJ whole genome shotgun (WGS) entry which is preliminary data.</text>
</comment>
<sequence length="62" mass="6394">MKGGVQDICVRDGSGWSFAALPPDNARDRIMSAAAFVVCNHGFAATGIDSILNRAGTAKATL</sequence>
<proteinExistence type="predicted"/>
<dbReference type="EMBL" id="BAABHW010000001">
    <property type="protein sequence ID" value="GAA5066389.1"/>
    <property type="molecule type" value="Genomic_DNA"/>
</dbReference>
<dbReference type="InterPro" id="IPR009057">
    <property type="entry name" value="Homeodomain-like_sf"/>
</dbReference>
<evidence type="ECO:0000313" key="1">
    <source>
        <dbReference type="EMBL" id="GAA5066389.1"/>
    </source>
</evidence>
<organism evidence="1 2">
    <name type="scientific">[Roseibacterium] beibuensis</name>
    <dbReference type="NCBI Taxonomy" id="1193142"/>
    <lineage>
        <taxon>Bacteria</taxon>
        <taxon>Pseudomonadati</taxon>
        <taxon>Pseudomonadota</taxon>
        <taxon>Alphaproteobacteria</taxon>
        <taxon>Rhodobacterales</taxon>
        <taxon>Roseobacteraceae</taxon>
        <taxon>Roseicyclus</taxon>
    </lineage>
</organism>
<keyword evidence="2" id="KW-1185">Reference proteome</keyword>